<reference evidence="3 4" key="1">
    <citation type="submission" date="2023-09" db="EMBL/GenBank/DDBJ databases">
        <authorList>
            <person name="Rey-Velasco X."/>
        </authorList>
    </citation>
    <scope>NUCLEOTIDE SEQUENCE [LARGE SCALE GENOMIC DNA]</scope>
    <source>
        <strain evidence="3 4">W409</strain>
    </source>
</reference>
<dbReference type="GO" id="GO:0018773">
    <property type="term" value="F:acetylpyruvate hydrolase activity"/>
    <property type="evidence" value="ECO:0007669"/>
    <property type="project" value="TreeGrafter"/>
</dbReference>
<dbReference type="Pfam" id="PF01557">
    <property type="entry name" value="FAA_hydrolase"/>
    <property type="match status" value="1"/>
</dbReference>
<gene>
    <name evidence="3" type="ORF">RM544_05160</name>
</gene>
<dbReference type="InterPro" id="IPR011234">
    <property type="entry name" value="Fumarylacetoacetase-like_C"/>
</dbReference>
<keyword evidence="3" id="KW-0378">Hydrolase</keyword>
<dbReference type="RefSeq" id="WP_311360683.1">
    <property type="nucleotide sequence ID" value="NZ_JAVRIE010000001.1"/>
</dbReference>
<dbReference type="PANTHER" id="PTHR11820">
    <property type="entry name" value="ACYLPYRUVASE"/>
    <property type="match status" value="1"/>
</dbReference>
<keyword evidence="1" id="KW-0479">Metal-binding</keyword>
<feature type="domain" description="Fumarylacetoacetase-like C-terminal" evidence="2">
    <location>
        <begin position="21"/>
        <end position="217"/>
    </location>
</feature>
<proteinExistence type="predicted"/>
<sequence>MQVDYQHTTLDGTPIELPVGKAICVGRNYLDHIQELNNAVPDKAMLFMKPASALCDVQKAVYIPQSLGECHNELEIALLVGKRASKLSLNDAGDVIAGIGLALDLTLRDVQSELKAQGQPWERAKAFDGSCPVSPFVLTQGLKADDHFEFSLNVNSVTRQSGDTRLMLRPMLDLLVEISAVFTLLPGDIVLTGTPKGVGPLEVGDSLQLTLDDKIQLSSNVLLAE</sequence>
<evidence type="ECO:0000313" key="4">
    <source>
        <dbReference type="Proteomes" id="UP001249020"/>
    </source>
</evidence>
<organism evidence="3 4">
    <name type="scientific">Brumicola blandensis</name>
    <dbReference type="NCBI Taxonomy" id="3075611"/>
    <lineage>
        <taxon>Bacteria</taxon>
        <taxon>Pseudomonadati</taxon>
        <taxon>Pseudomonadota</taxon>
        <taxon>Gammaproteobacteria</taxon>
        <taxon>Alteromonadales</taxon>
        <taxon>Alteromonadaceae</taxon>
        <taxon>Brumicola</taxon>
    </lineage>
</organism>
<evidence type="ECO:0000259" key="2">
    <source>
        <dbReference type="Pfam" id="PF01557"/>
    </source>
</evidence>
<dbReference type="Proteomes" id="UP001249020">
    <property type="component" value="Unassembled WGS sequence"/>
</dbReference>
<protein>
    <submittedName>
        <fullName evidence="3">Fumarylacetoacetate hydrolase family protein</fullName>
    </submittedName>
</protein>
<dbReference type="Gene3D" id="3.90.850.10">
    <property type="entry name" value="Fumarylacetoacetase-like, C-terminal domain"/>
    <property type="match status" value="1"/>
</dbReference>
<dbReference type="AlphaFoldDB" id="A0AAW8R130"/>
<comment type="caution">
    <text evidence="3">The sequence shown here is derived from an EMBL/GenBank/DDBJ whole genome shotgun (WGS) entry which is preliminary data.</text>
</comment>
<name>A0AAW8R130_9ALTE</name>
<evidence type="ECO:0000256" key="1">
    <source>
        <dbReference type="ARBA" id="ARBA00022723"/>
    </source>
</evidence>
<dbReference type="SUPFAM" id="SSF56529">
    <property type="entry name" value="FAH"/>
    <property type="match status" value="1"/>
</dbReference>
<accession>A0AAW8R130</accession>
<dbReference type="GO" id="GO:0046872">
    <property type="term" value="F:metal ion binding"/>
    <property type="evidence" value="ECO:0007669"/>
    <property type="project" value="UniProtKB-KW"/>
</dbReference>
<dbReference type="PANTHER" id="PTHR11820:SF7">
    <property type="entry name" value="ACYLPYRUVASE FAHD1, MITOCHONDRIAL"/>
    <property type="match status" value="1"/>
</dbReference>
<keyword evidence="4" id="KW-1185">Reference proteome</keyword>
<dbReference type="EMBL" id="JAVRIE010000001">
    <property type="protein sequence ID" value="MDT0581916.1"/>
    <property type="molecule type" value="Genomic_DNA"/>
</dbReference>
<evidence type="ECO:0000313" key="3">
    <source>
        <dbReference type="EMBL" id="MDT0581916.1"/>
    </source>
</evidence>
<dbReference type="InterPro" id="IPR036663">
    <property type="entry name" value="Fumarylacetoacetase_C_sf"/>
</dbReference>
<dbReference type="NCBIfam" id="NF007967">
    <property type="entry name" value="PRK10691.1"/>
    <property type="match status" value="1"/>
</dbReference>